<feature type="domain" description="HTH cro/C1-type" evidence="1">
    <location>
        <begin position="14"/>
        <end position="52"/>
    </location>
</feature>
<dbReference type="AlphaFoldDB" id="A0A8J3AXI2"/>
<organism evidence="2 3">
    <name type="scientific">Gottfriedia solisilvae</name>
    <dbReference type="NCBI Taxonomy" id="1516104"/>
    <lineage>
        <taxon>Bacteria</taxon>
        <taxon>Bacillati</taxon>
        <taxon>Bacillota</taxon>
        <taxon>Bacilli</taxon>
        <taxon>Bacillales</taxon>
        <taxon>Bacillaceae</taxon>
        <taxon>Gottfriedia</taxon>
    </lineage>
</organism>
<dbReference type="InterPro" id="IPR010982">
    <property type="entry name" value="Lambda_DNA-bd_dom_sf"/>
</dbReference>
<keyword evidence="3" id="KW-1185">Reference proteome</keyword>
<evidence type="ECO:0000313" key="2">
    <source>
        <dbReference type="EMBL" id="GGI18476.1"/>
    </source>
</evidence>
<dbReference type="PROSITE" id="PS50943">
    <property type="entry name" value="HTH_CROC1"/>
    <property type="match status" value="1"/>
</dbReference>
<dbReference type="Proteomes" id="UP000626244">
    <property type="component" value="Unassembled WGS sequence"/>
</dbReference>
<gene>
    <name evidence="2" type="ORF">GCM10007380_43100</name>
</gene>
<dbReference type="GO" id="GO:0003677">
    <property type="term" value="F:DNA binding"/>
    <property type="evidence" value="ECO:0007669"/>
    <property type="project" value="InterPro"/>
</dbReference>
<dbReference type="RefSeq" id="WP_088004209.1">
    <property type="nucleotide sequence ID" value="NZ_BMHB01000008.1"/>
</dbReference>
<dbReference type="InterPro" id="IPR001387">
    <property type="entry name" value="Cro/C1-type_HTH"/>
</dbReference>
<sequence length="67" mass="7966">MNIELSLNHREKYKVLRKRNGIKLRSISKELEVSVPMLSMYENELANLSKEKENMYRLIILSNDTQL</sequence>
<name>A0A8J3AXI2_9BACI</name>
<dbReference type="OrthoDB" id="2664690at2"/>
<proteinExistence type="predicted"/>
<evidence type="ECO:0000313" key="3">
    <source>
        <dbReference type="Proteomes" id="UP000626244"/>
    </source>
</evidence>
<dbReference type="SUPFAM" id="SSF47413">
    <property type="entry name" value="lambda repressor-like DNA-binding domains"/>
    <property type="match status" value="1"/>
</dbReference>
<dbReference type="EMBL" id="BMHB01000008">
    <property type="protein sequence ID" value="GGI18476.1"/>
    <property type="molecule type" value="Genomic_DNA"/>
</dbReference>
<accession>A0A8J3AXI2</accession>
<evidence type="ECO:0000259" key="1">
    <source>
        <dbReference type="PROSITE" id="PS50943"/>
    </source>
</evidence>
<reference evidence="3" key="1">
    <citation type="journal article" date="2019" name="Int. J. Syst. Evol. Microbiol.">
        <title>The Global Catalogue of Microorganisms (GCM) 10K type strain sequencing project: providing services to taxonomists for standard genome sequencing and annotation.</title>
        <authorList>
            <consortium name="The Broad Institute Genomics Platform"/>
            <consortium name="The Broad Institute Genome Sequencing Center for Infectious Disease"/>
            <person name="Wu L."/>
            <person name="Ma J."/>
        </authorList>
    </citation>
    <scope>NUCLEOTIDE SEQUENCE [LARGE SCALE GENOMIC DNA]</scope>
    <source>
        <strain evidence="3">CGMCC 1.14993</strain>
    </source>
</reference>
<comment type="caution">
    <text evidence="2">The sequence shown here is derived from an EMBL/GenBank/DDBJ whole genome shotgun (WGS) entry which is preliminary data.</text>
</comment>
<protein>
    <recommendedName>
        <fullName evidence="1">HTH cro/C1-type domain-containing protein</fullName>
    </recommendedName>
</protein>